<protein>
    <submittedName>
        <fullName evidence="2">Aurora kinase</fullName>
    </submittedName>
</protein>
<evidence type="ECO:0000313" key="1">
    <source>
        <dbReference type="Proteomes" id="UP000887576"/>
    </source>
</evidence>
<dbReference type="WBParaSite" id="JU765_v2.g19464.t1">
    <property type="protein sequence ID" value="JU765_v2.g19464.t1"/>
    <property type="gene ID" value="JU765_v2.g19464"/>
</dbReference>
<dbReference type="Proteomes" id="UP000887576">
    <property type="component" value="Unplaced"/>
</dbReference>
<evidence type="ECO:0000313" key="2">
    <source>
        <dbReference type="WBParaSite" id="JU765_v2.g19464.t1"/>
    </source>
</evidence>
<accession>A0AC34QUZ1</accession>
<proteinExistence type="predicted"/>
<name>A0AC34QUZ1_9BILA</name>
<sequence length="340" mass="39394">MDDDQLRNVISPETFRTTGSSFNTVWTQDDFHIGICLGEGRFGEVVLAQEKKSDFVVAIKIINKEVAKKGDYTLQVRREIQIQHHLRHPNIIRLYGYFYDHKRIFLVLEYANSGSLGQLLKKVQKLPNHRCCFIMLKVADAVAYLHARQVIHRDIKPDNVLMFGKEIPKLGDFGTSCHGPSSRRITPCGTIDYFAPEMVRSLKDPSAVYDHTVDCWSLGAMMYECLAGIPPFYHESRSQTLKKILECQMAIRRLQEAFKDNREALNVILDLMNPSPRLRAEVVTWMKNKWIIDQAELYEEELEEEKFRQNNKHLLQCDDVTSNTTPKRRPNSGLKSKQYM</sequence>
<organism evidence="1 2">
    <name type="scientific">Panagrolaimus sp. JU765</name>
    <dbReference type="NCBI Taxonomy" id="591449"/>
    <lineage>
        <taxon>Eukaryota</taxon>
        <taxon>Metazoa</taxon>
        <taxon>Ecdysozoa</taxon>
        <taxon>Nematoda</taxon>
        <taxon>Chromadorea</taxon>
        <taxon>Rhabditida</taxon>
        <taxon>Tylenchina</taxon>
        <taxon>Panagrolaimomorpha</taxon>
        <taxon>Panagrolaimoidea</taxon>
        <taxon>Panagrolaimidae</taxon>
        <taxon>Panagrolaimus</taxon>
    </lineage>
</organism>
<reference evidence="2" key="1">
    <citation type="submission" date="2022-11" db="UniProtKB">
        <authorList>
            <consortium name="WormBaseParasite"/>
        </authorList>
    </citation>
    <scope>IDENTIFICATION</scope>
</reference>